<dbReference type="Proteomes" id="UP000266089">
    <property type="component" value="Unassembled WGS sequence"/>
</dbReference>
<evidence type="ECO:0000313" key="2">
    <source>
        <dbReference type="EMBL" id="RIH77389.1"/>
    </source>
</evidence>
<dbReference type="GO" id="GO:0006450">
    <property type="term" value="P:regulation of translational fidelity"/>
    <property type="evidence" value="ECO:0007669"/>
    <property type="project" value="InterPro"/>
</dbReference>
<comment type="caution">
    <text evidence="2">The sequence shown here is derived from an EMBL/GenBank/DDBJ whole genome shotgun (WGS) entry which is preliminary data.</text>
</comment>
<dbReference type="GO" id="GO:0005524">
    <property type="term" value="F:ATP binding"/>
    <property type="evidence" value="ECO:0007669"/>
    <property type="project" value="UniProtKB-KW"/>
</dbReference>
<dbReference type="GO" id="GO:0050566">
    <property type="term" value="F:asparaginyl-tRNA synthase (glutamine-hydrolyzing) activity"/>
    <property type="evidence" value="ECO:0007669"/>
    <property type="project" value="RHEA"/>
</dbReference>
<evidence type="ECO:0000256" key="1">
    <source>
        <dbReference type="HAMAP-Rule" id="MF_00122"/>
    </source>
</evidence>
<dbReference type="GO" id="GO:0006412">
    <property type="term" value="P:translation"/>
    <property type="evidence" value="ECO:0007669"/>
    <property type="project" value="UniProtKB-UniRule"/>
</dbReference>
<comment type="function">
    <text evidence="1">Allows the formation of correctly charged Asn-tRNA(Asn) or Gln-tRNA(Gln) through the transamidation of misacylated Asp-tRNA(Asn) or Glu-tRNA(Gln) in organisms which lack either or both of asparaginyl-tRNA or glutaminyl-tRNA synthetases. The reaction takes place in the presence of glutamine and ATP through an activated phospho-Asp-tRNA(Asn) or phospho-Glu-tRNA(Gln).</text>
</comment>
<reference evidence="2 3" key="1">
    <citation type="submission" date="2018-08" db="EMBL/GenBank/DDBJ databases">
        <title>Meiothermus cateniformans JCM 15151 genome sequencing project.</title>
        <authorList>
            <person name="Da Costa M.S."/>
            <person name="Albuquerque L."/>
            <person name="Raposo P."/>
            <person name="Froufe H.J.C."/>
            <person name="Barroso C.S."/>
            <person name="Egas C."/>
        </authorList>
    </citation>
    <scope>NUCLEOTIDE SEQUENCE [LARGE SCALE GENOMIC DNA]</scope>
    <source>
        <strain evidence="2 3">JCM 15151</strain>
    </source>
</reference>
<proteinExistence type="inferred from homology"/>
<sequence length="98" mass="11121">MARMEITPELVKHLSRLSRLALTPQEEAKLEGELRSIVGFFEKLSELNTEGLPEMARPVETTNRLRADQVRPSLTQEQALSVAIEVHEGQFKVPRVIE</sequence>
<dbReference type="NCBIfam" id="TIGR00135">
    <property type="entry name" value="gatC"/>
    <property type="match status" value="1"/>
</dbReference>
<dbReference type="GO" id="GO:0050567">
    <property type="term" value="F:glutaminyl-tRNA synthase (glutamine-hydrolyzing) activity"/>
    <property type="evidence" value="ECO:0007669"/>
    <property type="project" value="UniProtKB-UniRule"/>
</dbReference>
<dbReference type="SUPFAM" id="SSF141000">
    <property type="entry name" value="Glu-tRNAGln amidotransferase C subunit"/>
    <property type="match status" value="1"/>
</dbReference>
<evidence type="ECO:0000313" key="3">
    <source>
        <dbReference type="Proteomes" id="UP000266089"/>
    </source>
</evidence>
<name>A0A399E1S3_9DEIN</name>
<dbReference type="Gene3D" id="1.10.20.60">
    <property type="entry name" value="Glu-tRNAGln amidotransferase C subunit, N-terminal domain"/>
    <property type="match status" value="1"/>
</dbReference>
<accession>A0A399E1S3</accession>
<dbReference type="InterPro" id="IPR036113">
    <property type="entry name" value="Asp/Glu-ADT_sf_sub_c"/>
</dbReference>
<comment type="catalytic activity">
    <reaction evidence="1">
        <text>L-glutamyl-tRNA(Gln) + L-glutamine + ATP + H2O = L-glutaminyl-tRNA(Gln) + L-glutamate + ADP + phosphate + H(+)</text>
        <dbReference type="Rhea" id="RHEA:17521"/>
        <dbReference type="Rhea" id="RHEA-COMP:9681"/>
        <dbReference type="Rhea" id="RHEA-COMP:9684"/>
        <dbReference type="ChEBI" id="CHEBI:15377"/>
        <dbReference type="ChEBI" id="CHEBI:15378"/>
        <dbReference type="ChEBI" id="CHEBI:29985"/>
        <dbReference type="ChEBI" id="CHEBI:30616"/>
        <dbReference type="ChEBI" id="CHEBI:43474"/>
        <dbReference type="ChEBI" id="CHEBI:58359"/>
        <dbReference type="ChEBI" id="CHEBI:78520"/>
        <dbReference type="ChEBI" id="CHEBI:78521"/>
        <dbReference type="ChEBI" id="CHEBI:456216"/>
    </reaction>
</comment>
<keyword evidence="1" id="KW-0547">Nucleotide-binding</keyword>
<dbReference type="OrthoDB" id="26171at2"/>
<dbReference type="PANTHER" id="PTHR15004:SF0">
    <property type="entry name" value="GLUTAMYL-TRNA(GLN) AMIDOTRANSFERASE SUBUNIT C, MITOCHONDRIAL"/>
    <property type="match status" value="1"/>
</dbReference>
<keyword evidence="1" id="KW-0648">Protein biosynthesis</keyword>
<dbReference type="InterPro" id="IPR003837">
    <property type="entry name" value="GatC"/>
</dbReference>
<comment type="catalytic activity">
    <reaction evidence="1">
        <text>L-aspartyl-tRNA(Asn) + L-glutamine + ATP + H2O = L-asparaginyl-tRNA(Asn) + L-glutamate + ADP + phosphate + 2 H(+)</text>
        <dbReference type="Rhea" id="RHEA:14513"/>
        <dbReference type="Rhea" id="RHEA-COMP:9674"/>
        <dbReference type="Rhea" id="RHEA-COMP:9677"/>
        <dbReference type="ChEBI" id="CHEBI:15377"/>
        <dbReference type="ChEBI" id="CHEBI:15378"/>
        <dbReference type="ChEBI" id="CHEBI:29985"/>
        <dbReference type="ChEBI" id="CHEBI:30616"/>
        <dbReference type="ChEBI" id="CHEBI:43474"/>
        <dbReference type="ChEBI" id="CHEBI:58359"/>
        <dbReference type="ChEBI" id="CHEBI:78515"/>
        <dbReference type="ChEBI" id="CHEBI:78516"/>
        <dbReference type="ChEBI" id="CHEBI:456216"/>
    </reaction>
</comment>
<organism evidence="2 3">
    <name type="scientific">Meiothermus taiwanensis</name>
    <dbReference type="NCBI Taxonomy" id="172827"/>
    <lineage>
        <taxon>Bacteria</taxon>
        <taxon>Thermotogati</taxon>
        <taxon>Deinococcota</taxon>
        <taxon>Deinococci</taxon>
        <taxon>Thermales</taxon>
        <taxon>Thermaceae</taxon>
        <taxon>Meiothermus</taxon>
    </lineage>
</organism>
<dbReference type="GO" id="GO:0070681">
    <property type="term" value="P:glutaminyl-tRNAGln biosynthesis via transamidation"/>
    <property type="evidence" value="ECO:0007669"/>
    <property type="project" value="TreeGrafter"/>
</dbReference>
<dbReference type="EMBL" id="QWKX01000027">
    <property type="protein sequence ID" value="RIH77389.1"/>
    <property type="molecule type" value="Genomic_DNA"/>
</dbReference>
<dbReference type="GO" id="GO:0016740">
    <property type="term" value="F:transferase activity"/>
    <property type="evidence" value="ECO:0007669"/>
    <property type="project" value="UniProtKB-KW"/>
</dbReference>
<dbReference type="PANTHER" id="PTHR15004">
    <property type="entry name" value="GLUTAMYL-TRNA(GLN) AMIDOTRANSFERASE SUBUNIT C, MITOCHONDRIAL"/>
    <property type="match status" value="1"/>
</dbReference>
<gene>
    <name evidence="1 2" type="primary">gatC</name>
    <name evidence="2" type="ORF">Mcate_01347</name>
</gene>
<dbReference type="AlphaFoldDB" id="A0A399E1S3"/>
<keyword evidence="1 2" id="KW-0436">Ligase</keyword>
<comment type="similarity">
    <text evidence="1">Belongs to the GatC family.</text>
</comment>
<protein>
    <recommendedName>
        <fullName evidence="1">Aspartyl/glutamyl-tRNA(Asn/Gln) amidotransferase subunit C</fullName>
        <shortName evidence="1">Asp/Glu-ADT subunit C</shortName>
        <ecNumber evidence="1">6.3.5.-</ecNumber>
    </recommendedName>
</protein>
<dbReference type="HAMAP" id="MF_00122">
    <property type="entry name" value="GatC"/>
    <property type="match status" value="1"/>
</dbReference>
<dbReference type="EC" id="6.3.5.-" evidence="1"/>
<dbReference type="Pfam" id="PF02686">
    <property type="entry name" value="GatC"/>
    <property type="match status" value="1"/>
</dbReference>
<comment type="subunit">
    <text evidence="1">Heterotrimer of A, B and C subunits.</text>
</comment>
<keyword evidence="1" id="KW-0067">ATP-binding</keyword>
<keyword evidence="2" id="KW-0808">Transferase</keyword>